<organism evidence="1 2">
    <name type="scientific">Streptomyces bingchenggensis (strain BCW-1)</name>
    <dbReference type="NCBI Taxonomy" id="749414"/>
    <lineage>
        <taxon>Bacteria</taxon>
        <taxon>Bacillati</taxon>
        <taxon>Actinomycetota</taxon>
        <taxon>Actinomycetes</taxon>
        <taxon>Kitasatosporales</taxon>
        <taxon>Streptomycetaceae</taxon>
        <taxon>Streptomyces</taxon>
    </lineage>
</organism>
<proteinExistence type="predicted"/>
<dbReference type="PATRIC" id="fig|749414.3.peg.1317"/>
<accession>D7CBR2</accession>
<dbReference type="AlphaFoldDB" id="D7CBR2"/>
<sequence>MLLRRAYLGVSNAFAMLRLLPMTDRDKDAEILALRHRIIVPERQLGKVKIRFTLSDRTYLAALLHPLPLHVLRRLRLLICPDAVLRWRRNFVARRHA</sequence>
<dbReference type="eggNOG" id="COG2801">
    <property type="taxonomic scope" value="Bacteria"/>
</dbReference>
<evidence type="ECO:0000313" key="1">
    <source>
        <dbReference type="EMBL" id="ADI04407.1"/>
    </source>
</evidence>
<dbReference type="EMBL" id="CP002047">
    <property type="protein sequence ID" value="ADI04407.1"/>
    <property type="molecule type" value="Genomic_DNA"/>
</dbReference>
<name>D7CBR2_STRBB</name>
<evidence type="ECO:0000313" key="2">
    <source>
        <dbReference type="Proteomes" id="UP000000377"/>
    </source>
</evidence>
<dbReference type="KEGG" id="sbh:SBI_01286"/>
<reference evidence="1 2" key="1">
    <citation type="journal article" date="2010" name="J. Bacteriol.">
        <title>Genome sequence of the milbemycin-producing bacterium Streptomyces bingchenggensis.</title>
        <authorList>
            <person name="Wang X.J."/>
            <person name="Yan Y.J."/>
            <person name="Zhang B."/>
            <person name="An J."/>
            <person name="Wang J.J."/>
            <person name="Tian J."/>
            <person name="Jiang L."/>
            <person name="Chen Y.H."/>
            <person name="Huang S.X."/>
            <person name="Yin M."/>
            <person name="Zhang J."/>
            <person name="Gao A.L."/>
            <person name="Liu C.X."/>
            <person name="Zhu Z.X."/>
            <person name="Xiang W.S."/>
        </authorList>
    </citation>
    <scope>NUCLEOTIDE SEQUENCE [LARGE SCALE GENOMIC DNA]</scope>
    <source>
        <strain evidence="1 2">BCW-1</strain>
    </source>
</reference>
<dbReference type="HOGENOM" id="CLU_130901_0_1_11"/>
<keyword evidence="2" id="KW-1185">Reference proteome</keyword>
<dbReference type="RefSeq" id="WP_014173886.1">
    <property type="nucleotide sequence ID" value="NC_016582.1"/>
</dbReference>
<protein>
    <submittedName>
        <fullName evidence="1">Uncharacterized protein</fullName>
    </submittedName>
</protein>
<dbReference type="Proteomes" id="UP000000377">
    <property type="component" value="Chromosome"/>
</dbReference>
<gene>
    <name evidence="1" type="ordered locus">SBI_01286</name>
</gene>